<sequence>MCTTATRARCELCGAGADVRCEADAAFLCAACDAEVHGANFLAFRHRRTRVSPPGPEGALSRTSTAGSATPPAESQGRGDAVLECWARRMGLEPGAARRRATAAGRALRAQVAAAPPRVPLRVAMAAVLWWEVAAHGSVREPGDALRRLEACAHVPARVLLAVESCMVRGRAKKRTAAEGWGEWSPPRTRGKTRQHLLQDMTRHDSSV</sequence>
<dbReference type="InterPro" id="IPR000315">
    <property type="entry name" value="Znf_B-box"/>
</dbReference>
<evidence type="ECO:0000256" key="2">
    <source>
        <dbReference type="ARBA" id="ARBA00022771"/>
    </source>
</evidence>
<dbReference type="PANTHER" id="PTHR31717:SF142">
    <property type="entry name" value="B-BOX DOMAIN PROTEIN 30-RELATED"/>
    <property type="match status" value="1"/>
</dbReference>
<feature type="domain" description="B box-type" evidence="5">
    <location>
        <begin position="5"/>
        <end position="51"/>
    </location>
</feature>
<keyword evidence="3" id="KW-0862">Zinc</keyword>
<evidence type="ECO:0000256" key="1">
    <source>
        <dbReference type="ARBA" id="ARBA00022723"/>
    </source>
</evidence>
<accession>F2EIE6</accession>
<evidence type="ECO:0000256" key="3">
    <source>
        <dbReference type="ARBA" id="ARBA00022833"/>
    </source>
</evidence>
<dbReference type="PANTHER" id="PTHR31717">
    <property type="entry name" value="ZINC FINGER PROTEIN CONSTANS-LIKE 10"/>
    <property type="match status" value="1"/>
</dbReference>
<dbReference type="AlphaFoldDB" id="F2EIE6"/>
<proteinExistence type="evidence at transcript level"/>
<keyword evidence="2" id="KW-0863">Zinc-finger</keyword>
<evidence type="ECO:0000256" key="4">
    <source>
        <dbReference type="SAM" id="MobiDB-lite"/>
    </source>
</evidence>
<dbReference type="GO" id="GO:0008270">
    <property type="term" value="F:zinc ion binding"/>
    <property type="evidence" value="ECO:0007669"/>
    <property type="project" value="UniProtKB-KW"/>
</dbReference>
<evidence type="ECO:0000313" key="6">
    <source>
        <dbReference type="EMBL" id="BAK07118.1"/>
    </source>
</evidence>
<organism evidence="6">
    <name type="scientific">Hordeum vulgare subsp. vulgare</name>
    <name type="common">Domesticated barley</name>
    <dbReference type="NCBI Taxonomy" id="112509"/>
    <lineage>
        <taxon>Eukaryota</taxon>
        <taxon>Viridiplantae</taxon>
        <taxon>Streptophyta</taxon>
        <taxon>Embryophyta</taxon>
        <taxon>Tracheophyta</taxon>
        <taxon>Spermatophyta</taxon>
        <taxon>Magnoliopsida</taxon>
        <taxon>Liliopsida</taxon>
        <taxon>Poales</taxon>
        <taxon>Poaceae</taxon>
        <taxon>BOP clade</taxon>
        <taxon>Pooideae</taxon>
        <taxon>Triticodae</taxon>
        <taxon>Triticeae</taxon>
        <taxon>Hordeinae</taxon>
        <taxon>Hordeum</taxon>
    </lineage>
</organism>
<dbReference type="SMART" id="SM00336">
    <property type="entry name" value="BBOX"/>
    <property type="match status" value="1"/>
</dbReference>
<evidence type="ECO:0000259" key="5">
    <source>
        <dbReference type="SMART" id="SM00336"/>
    </source>
</evidence>
<name>F2EIE6_HORVV</name>
<keyword evidence="1" id="KW-0479">Metal-binding</keyword>
<reference evidence="6" key="1">
    <citation type="journal article" date="2011" name="Plant Physiol.">
        <title>Comprehensive sequence analysis of 24,783 barley full-length cDNAs derived from 12 clone libraries.</title>
        <authorList>
            <person name="Matsumoto T."/>
            <person name="Tanaka T."/>
            <person name="Sakai H."/>
            <person name="Amano N."/>
            <person name="Kanamori H."/>
            <person name="Kurita K."/>
            <person name="Kikuta A."/>
            <person name="Kamiya K."/>
            <person name="Yamamoto M."/>
            <person name="Ikawa H."/>
            <person name="Fujii N."/>
            <person name="Hori K."/>
            <person name="Itoh T."/>
            <person name="Sato K."/>
        </authorList>
    </citation>
    <scope>NUCLEOTIDE SEQUENCE</scope>
    <source>
        <tissue evidence="6">Flower</tissue>
    </source>
</reference>
<feature type="region of interest" description="Disordered" evidence="4">
    <location>
        <begin position="177"/>
        <end position="208"/>
    </location>
</feature>
<protein>
    <submittedName>
        <fullName evidence="6">Predicted protein</fullName>
    </submittedName>
</protein>
<dbReference type="EMBL" id="AK375923">
    <property type="protein sequence ID" value="BAK07118.1"/>
    <property type="molecule type" value="mRNA"/>
</dbReference>
<dbReference type="CDD" id="cd19821">
    <property type="entry name" value="Bbox1_BBX-like"/>
    <property type="match status" value="1"/>
</dbReference>
<dbReference type="InterPro" id="IPR049808">
    <property type="entry name" value="CONSTANS-like_Bbox1"/>
</dbReference>
<feature type="region of interest" description="Disordered" evidence="4">
    <location>
        <begin position="52"/>
        <end position="78"/>
    </location>
</feature>